<dbReference type="Gene3D" id="3.40.50.300">
    <property type="entry name" value="P-loop containing nucleotide triphosphate hydrolases"/>
    <property type="match status" value="1"/>
</dbReference>
<name>A0A2W1HR71_9PLEO</name>
<dbReference type="Pfam" id="PF23232">
    <property type="entry name" value="AAA_lid_13"/>
    <property type="match status" value="1"/>
</dbReference>
<dbReference type="InterPro" id="IPR027417">
    <property type="entry name" value="P-loop_NTPase"/>
</dbReference>
<dbReference type="Pfam" id="PF00004">
    <property type="entry name" value="AAA"/>
    <property type="match status" value="1"/>
</dbReference>
<dbReference type="InterPro" id="IPR003959">
    <property type="entry name" value="ATPase_AAA_core"/>
</dbReference>
<feature type="compositionally biased region" description="Basic and acidic residues" evidence="1">
    <location>
        <begin position="212"/>
        <end position="227"/>
    </location>
</feature>
<dbReference type="InterPro" id="IPR054289">
    <property type="entry name" value="DUF7025"/>
</dbReference>
<reference evidence="3" key="1">
    <citation type="journal article" date="2022" name="Microb. Genom.">
        <title>A global pangenome for the wheat fungal pathogen Pyrenophora tritici-repentis and prediction of effector protein structural homology.</title>
        <authorList>
            <person name="Moolhuijzen P.M."/>
            <person name="See P.T."/>
            <person name="Shi G."/>
            <person name="Powell H.R."/>
            <person name="Cockram J."/>
            <person name="Jorgensen L.N."/>
            <person name="Benslimane H."/>
            <person name="Strelkov S.E."/>
            <person name="Turner J."/>
            <person name="Liu Z."/>
            <person name="Moffat C.S."/>
        </authorList>
    </citation>
    <scope>NUCLEOTIDE SEQUENCE [LARGE SCALE GENOMIC DNA]</scope>
</reference>
<dbReference type="InterPro" id="IPR054464">
    <property type="entry name" value="ULD_fung"/>
</dbReference>
<gene>
    <name evidence="2" type="ORF">Ptr86124_001608</name>
</gene>
<comment type="caution">
    <text evidence="2">The sequence shown here is derived from an EMBL/GenBank/DDBJ whole genome shotgun (WGS) entry which is preliminary data.</text>
</comment>
<dbReference type="GO" id="GO:0016887">
    <property type="term" value="F:ATP hydrolysis activity"/>
    <property type="evidence" value="ECO:0007669"/>
    <property type="project" value="InterPro"/>
</dbReference>
<dbReference type="Pfam" id="PF22942">
    <property type="entry name" value="DUF7025"/>
    <property type="match status" value="1"/>
</dbReference>
<dbReference type="GO" id="GO:0005524">
    <property type="term" value="F:ATP binding"/>
    <property type="evidence" value="ECO:0007669"/>
    <property type="project" value="InterPro"/>
</dbReference>
<protein>
    <submittedName>
        <fullName evidence="2">Uncharacterized protein</fullName>
    </submittedName>
</protein>
<dbReference type="PANTHER" id="PTHR46411">
    <property type="entry name" value="FAMILY ATPASE, PUTATIVE-RELATED"/>
    <property type="match status" value="1"/>
</dbReference>
<dbReference type="InterPro" id="IPR056599">
    <property type="entry name" value="AAA_lid_fung"/>
</dbReference>
<feature type="compositionally biased region" description="Acidic residues" evidence="1">
    <location>
        <begin position="59"/>
        <end position="74"/>
    </location>
</feature>
<dbReference type="CDD" id="cd19481">
    <property type="entry name" value="RecA-like_protease"/>
    <property type="match status" value="1"/>
</dbReference>
<keyword evidence="3" id="KW-1185">Reference proteome</keyword>
<feature type="region of interest" description="Disordered" evidence="1">
    <location>
        <begin position="956"/>
        <end position="978"/>
    </location>
</feature>
<dbReference type="SUPFAM" id="SSF52540">
    <property type="entry name" value="P-loop containing nucleoside triphosphate hydrolases"/>
    <property type="match status" value="1"/>
</dbReference>
<feature type="region of interest" description="Disordered" evidence="1">
    <location>
        <begin position="207"/>
        <end position="237"/>
    </location>
</feature>
<feature type="region of interest" description="Disordered" evidence="1">
    <location>
        <begin position="44"/>
        <end position="83"/>
    </location>
</feature>
<evidence type="ECO:0000313" key="3">
    <source>
        <dbReference type="Proteomes" id="UP000249757"/>
    </source>
</evidence>
<accession>A0A2W1HR71</accession>
<dbReference type="OMA" id="VALHYKN"/>
<dbReference type="Proteomes" id="UP000249757">
    <property type="component" value="Unassembled WGS sequence"/>
</dbReference>
<proteinExistence type="predicted"/>
<dbReference type="AlphaFoldDB" id="A0A2W1HR71"/>
<dbReference type="InterPro" id="IPR003593">
    <property type="entry name" value="AAA+_ATPase"/>
</dbReference>
<evidence type="ECO:0000313" key="2">
    <source>
        <dbReference type="EMBL" id="KAI1518480.1"/>
    </source>
</evidence>
<dbReference type="PANTHER" id="PTHR46411:SF4">
    <property type="entry name" value="AAA+ ATPASE DOMAIN-CONTAINING PROTEIN"/>
    <property type="match status" value="1"/>
</dbReference>
<dbReference type="Pfam" id="PF22893">
    <property type="entry name" value="ULD_2"/>
    <property type="match status" value="1"/>
</dbReference>
<organism evidence="2 3">
    <name type="scientific">Pyrenophora tritici-repentis</name>
    <dbReference type="NCBI Taxonomy" id="45151"/>
    <lineage>
        <taxon>Eukaryota</taxon>
        <taxon>Fungi</taxon>
        <taxon>Dikarya</taxon>
        <taxon>Ascomycota</taxon>
        <taxon>Pezizomycotina</taxon>
        <taxon>Dothideomycetes</taxon>
        <taxon>Pleosporomycetidae</taxon>
        <taxon>Pleosporales</taxon>
        <taxon>Pleosporineae</taxon>
        <taxon>Pleosporaceae</taxon>
        <taxon>Pyrenophora</taxon>
    </lineage>
</organism>
<dbReference type="EMBL" id="NRDI02000002">
    <property type="protein sequence ID" value="KAI1518480.1"/>
    <property type="molecule type" value="Genomic_DNA"/>
</dbReference>
<dbReference type="OrthoDB" id="10042665at2759"/>
<sequence>MAIAQETVSLTSMLETETEKTTHISLEVVTSAVNITALENDVQKANGTDAIDTGAKEPDDNDNEQAGSGEDESKEVEQLPKVSERKQLMDRLGVAIEKATAAGMSAGNPSELTATSMTVNKDCVDDPKRWYIIATFGSKGDYTIPWAACYNWNATEALLKEWFRGDEDAVRDISNGDILIENYRQGQIHPQTWNQVITHKMEIVFTPNTNQDENKEPDKELELDKRSGSYQYSDSSVDSDEEFDAKCESRIQYVVNYYKRTMNEVHTRYVGASKRDKPVEFELTYEEKRPALEETKDVETVQDITKEQIKAEDGTKAKLGPLDRVVSTKLQIYSPFIRSILKAVIEYTATSSDDTSFGLVSGLSPPYKLLYYYMADLANYKSEDSELRRKHSDRFNERCDKHIDVILEYLSAQESVPLNEFNARIAQKTPVVTFAMYWLILKPGADVYVREEDGSLNAYVLHSVTGGVSEKYGQNRSSHYNLSVWNLAFDGTDITPGLRHVEVSIFDNAREITSLPVFPVRFIDNLDNGAFKAKLINRGKKYFEFSKRPSFLQYTGQGLKKGAKKYKRSRVVVTHAMAPWDNELAGNFIGTHHTPEDDADTISESVRVPRCECYECTANESQEVYAKGKFSDYYRISPSNTGELSAHQYMIMASHMYAFSLKERSYDLLAVDGLEAPVMIKTAMDKLVMDENNKELIKAIARIYTDGDQTDRFSADFIQGKGEGQIFLLHGPPGTGKTLTAESIAEYTKRPLLSITASDLGHEPDELERSLLRYFKMASDWDAIVLLDEADVYLRKRTVEDLRHNSIVSVFLRALDYFQGILFLTTNRVGQIDEAFLSRIHLSLGYEPLSNAARVKIWDNLFGKLDEDHKRGGRRINYHYHAKSYVQSQDVQALKWNGREIRNAFQTAVALALFEVKKNESEDPPEVTENHLKQVVSMSSAFKKYMAAVNSGMDDATLAQKHGNRDDRYPSTPAKQVS</sequence>
<evidence type="ECO:0000256" key="1">
    <source>
        <dbReference type="SAM" id="MobiDB-lite"/>
    </source>
</evidence>
<dbReference type="SMART" id="SM00382">
    <property type="entry name" value="AAA"/>
    <property type="match status" value="1"/>
</dbReference>